<gene>
    <name evidence="1" type="ORF">AWB85_03940</name>
</gene>
<name>A0A179VIW3_9MYCO</name>
<dbReference type="AlphaFoldDB" id="A0A179VIW3"/>
<dbReference type="Proteomes" id="UP000186919">
    <property type="component" value="Unassembled WGS sequence"/>
</dbReference>
<comment type="caution">
    <text evidence="1">The sequence shown here is derived from an EMBL/GenBank/DDBJ whole genome shotgun (WGS) entry which is preliminary data.</text>
</comment>
<dbReference type="EMBL" id="LQYE01000001">
    <property type="protein sequence ID" value="OAT71082.1"/>
    <property type="molecule type" value="Genomic_DNA"/>
</dbReference>
<protein>
    <submittedName>
        <fullName evidence="1">Uncharacterized protein</fullName>
    </submittedName>
</protein>
<reference evidence="1 2" key="1">
    <citation type="submission" date="2016-01" db="EMBL/GenBank/DDBJ databases">
        <title>Mycobacterium immunogenum strain CD11_6 genome sequencing and assembly.</title>
        <authorList>
            <person name="Kaur G."/>
            <person name="Nair G.R."/>
            <person name="Mayilraj S."/>
        </authorList>
    </citation>
    <scope>NUCLEOTIDE SEQUENCE [LARGE SCALE GENOMIC DNA]</scope>
    <source>
        <strain evidence="1 2">CD11-6</strain>
    </source>
</reference>
<evidence type="ECO:0000313" key="1">
    <source>
        <dbReference type="EMBL" id="OAT71082.1"/>
    </source>
</evidence>
<proteinExistence type="predicted"/>
<evidence type="ECO:0000313" key="2">
    <source>
        <dbReference type="Proteomes" id="UP000186919"/>
    </source>
</evidence>
<accession>A0A179VIW3</accession>
<organism evidence="1 2">
    <name type="scientific">Mycobacteroides immunogenum</name>
    <dbReference type="NCBI Taxonomy" id="83262"/>
    <lineage>
        <taxon>Bacteria</taxon>
        <taxon>Bacillati</taxon>
        <taxon>Actinomycetota</taxon>
        <taxon>Actinomycetes</taxon>
        <taxon>Mycobacteriales</taxon>
        <taxon>Mycobacteriaceae</taxon>
        <taxon>Mycobacteroides</taxon>
    </lineage>
</organism>
<sequence>MEGYRAPGQGSPANRRFVAILDKELTPDEFSAVRAANEGLGKVWRNKDNELEGIASFPTGDLTLADTSLTALDSSKATLQICYTYVAGSYGATINDPLIEKPAASEATVELRKTDNWYLYSITNDHVVPGCSASPKV</sequence>